<dbReference type="OrthoDB" id="796401at2"/>
<sequence>MFVFFLAANAVSAQINKADSTVQVIAYWNKGEKQIYDLEKTKYKIKGTDTTKTNVINCRVAVTVLDSTANSYTIEWKYLYCKSSENNELYQKLNDLSKDVKFIYKISELGDFAELLNWEEISAFYREVFKKISKDISTEKPELKQLIKNLENSFCSREYIESAAIKDIQQFHFFHGIKVKLGEEITNKIPIPFPLTGSEIETDLTLFLDEIIEEDDNYIIRCRQIFDSEALKKVMGDYIDSLTKSMGAKKDFEFSKDMKVSGDIYTSALIHDSGWLVYGIHTTTMDFESSVTIEENTIEIVANE</sequence>
<comment type="caution">
    <text evidence="1">The sequence shown here is derived from an EMBL/GenBank/DDBJ whole genome shotgun (WGS) entry which is preliminary data.</text>
</comment>
<reference evidence="1 2" key="1">
    <citation type="submission" date="2017-07" db="EMBL/GenBank/DDBJ databases">
        <title>Flavobacterium cyanobacteriorum sp. nov., isolated from cyanobacterial aggregates in a eutrophic lake.</title>
        <authorList>
            <person name="Cai H."/>
        </authorList>
    </citation>
    <scope>NUCLEOTIDE SEQUENCE [LARGE SCALE GENOMIC DNA]</scope>
    <source>
        <strain evidence="1 2">TH167</strain>
    </source>
</reference>
<accession>A0A255ZNU1</accession>
<dbReference type="EMBL" id="NOXX01000208">
    <property type="protein sequence ID" value="OYQ43062.1"/>
    <property type="molecule type" value="Genomic_DNA"/>
</dbReference>
<proteinExistence type="predicted"/>
<dbReference type="Proteomes" id="UP000216035">
    <property type="component" value="Unassembled WGS sequence"/>
</dbReference>
<name>A0A255ZNU1_9FLAO</name>
<protein>
    <submittedName>
        <fullName evidence="1">Uncharacterized protein</fullName>
    </submittedName>
</protein>
<organism evidence="1 2">
    <name type="scientific">Flavobacterium aurantiibacter</name>
    <dbReference type="NCBI Taxonomy" id="2023067"/>
    <lineage>
        <taxon>Bacteria</taxon>
        <taxon>Pseudomonadati</taxon>
        <taxon>Bacteroidota</taxon>
        <taxon>Flavobacteriia</taxon>
        <taxon>Flavobacteriales</taxon>
        <taxon>Flavobacteriaceae</taxon>
        <taxon>Flavobacterium</taxon>
    </lineage>
</organism>
<gene>
    <name evidence="1" type="ORF">CHX27_11065</name>
</gene>
<dbReference type="AlphaFoldDB" id="A0A255ZNU1"/>
<keyword evidence="2" id="KW-1185">Reference proteome</keyword>
<evidence type="ECO:0000313" key="2">
    <source>
        <dbReference type="Proteomes" id="UP000216035"/>
    </source>
</evidence>
<dbReference type="RefSeq" id="WP_094486845.1">
    <property type="nucleotide sequence ID" value="NZ_NOXX01000208.1"/>
</dbReference>
<evidence type="ECO:0000313" key="1">
    <source>
        <dbReference type="EMBL" id="OYQ43062.1"/>
    </source>
</evidence>